<dbReference type="InterPro" id="IPR000977">
    <property type="entry name" value="DNA_ligase_ATP-dep"/>
</dbReference>
<keyword evidence="11 16" id="KW-0238">DNA-binding</keyword>
<evidence type="ECO:0000256" key="10">
    <source>
        <dbReference type="ARBA" id="ARBA00022842"/>
    </source>
</evidence>
<dbReference type="Gene3D" id="1.10.10.10">
    <property type="entry name" value="Winged helix-like DNA-binding domain superfamily/Winged helix DNA-binding domain"/>
    <property type="match status" value="1"/>
</dbReference>
<evidence type="ECO:0000256" key="13">
    <source>
        <dbReference type="ARBA" id="ARBA00023204"/>
    </source>
</evidence>
<feature type="compositionally biased region" description="Low complexity" evidence="19">
    <location>
        <begin position="1572"/>
        <end position="1608"/>
    </location>
</feature>
<evidence type="ECO:0000256" key="14">
    <source>
        <dbReference type="ARBA" id="ARBA00023242"/>
    </source>
</evidence>
<feature type="domain" description="Fork-head" evidence="20">
    <location>
        <begin position="1370"/>
        <end position="1459"/>
    </location>
</feature>
<dbReference type="GO" id="GO:0003700">
    <property type="term" value="F:DNA-binding transcription factor activity"/>
    <property type="evidence" value="ECO:0007669"/>
    <property type="project" value="InterPro"/>
</dbReference>
<evidence type="ECO:0000256" key="3">
    <source>
        <dbReference type="ARBA" id="ARBA00007572"/>
    </source>
</evidence>
<dbReference type="KEGG" id="abp:AGABI1DRAFT70360"/>
<evidence type="ECO:0000256" key="1">
    <source>
        <dbReference type="ARBA" id="ARBA00001946"/>
    </source>
</evidence>
<dbReference type="InterPro" id="IPR001766">
    <property type="entry name" value="Fork_head_dom"/>
</dbReference>
<dbReference type="InterPro" id="IPR036599">
    <property type="entry name" value="DNA_ligase_N_sf"/>
</dbReference>
<feature type="compositionally biased region" description="Basic and acidic residues" evidence="19">
    <location>
        <begin position="1162"/>
        <end position="1171"/>
    </location>
</feature>
<dbReference type="CDD" id="cd07903">
    <property type="entry name" value="Adenylation_DNA_ligase_IV"/>
    <property type="match status" value="1"/>
</dbReference>
<dbReference type="EMBL" id="JH971387">
    <property type="protein sequence ID" value="EKM81846.1"/>
    <property type="molecule type" value="Genomic_DNA"/>
</dbReference>
<dbReference type="RefSeq" id="XP_007327284.1">
    <property type="nucleotide sequence ID" value="XM_007327222.1"/>
</dbReference>
<dbReference type="eggNOG" id="KOG0966">
    <property type="taxonomic scope" value="Eukaryota"/>
</dbReference>
<dbReference type="InParanoid" id="K5X1Z9"/>
<dbReference type="InterPro" id="IPR036388">
    <property type="entry name" value="WH-like_DNA-bd_sf"/>
</dbReference>
<dbReference type="GO" id="GO:0003910">
    <property type="term" value="F:DNA ligase (ATP) activity"/>
    <property type="evidence" value="ECO:0007669"/>
    <property type="project" value="UniProtKB-EC"/>
</dbReference>
<keyword evidence="6" id="KW-0677">Repeat</keyword>
<dbReference type="OMA" id="ACIEENT"/>
<organism evidence="23 24">
    <name type="scientific">Agaricus bisporus var. burnettii (strain JB137-S8 / ATCC MYA-4627 / FGSC 10392)</name>
    <name type="common">White button mushroom</name>
    <dbReference type="NCBI Taxonomy" id="597362"/>
    <lineage>
        <taxon>Eukaryota</taxon>
        <taxon>Fungi</taxon>
        <taxon>Dikarya</taxon>
        <taxon>Basidiomycota</taxon>
        <taxon>Agaricomycotina</taxon>
        <taxon>Agaricomycetes</taxon>
        <taxon>Agaricomycetidae</taxon>
        <taxon>Agaricales</taxon>
        <taxon>Agaricineae</taxon>
        <taxon>Agaricaceae</taxon>
        <taxon>Agaricus</taxon>
    </lineage>
</organism>
<dbReference type="Pfam" id="PF00250">
    <property type="entry name" value="Forkhead"/>
    <property type="match status" value="1"/>
</dbReference>
<feature type="compositionally biased region" description="Basic and acidic residues" evidence="19">
    <location>
        <begin position="1247"/>
        <end position="1256"/>
    </location>
</feature>
<evidence type="ECO:0000256" key="6">
    <source>
        <dbReference type="ARBA" id="ARBA00022737"/>
    </source>
</evidence>
<protein>
    <recommendedName>
        <fullName evidence="17">DNA ligase</fullName>
        <ecNumber evidence="17">6.5.1.1</ecNumber>
    </recommendedName>
</protein>
<evidence type="ECO:0000256" key="19">
    <source>
        <dbReference type="SAM" id="MobiDB-lite"/>
    </source>
</evidence>
<dbReference type="InterPro" id="IPR029710">
    <property type="entry name" value="LIG4"/>
</dbReference>
<feature type="region of interest" description="Disordered" evidence="19">
    <location>
        <begin position="1721"/>
        <end position="1781"/>
    </location>
</feature>
<dbReference type="CDD" id="cd18435">
    <property type="entry name" value="BRCT_BRC1_like_rpt1"/>
    <property type="match status" value="1"/>
</dbReference>
<sequence>MQPTPAPSIPPQFDSNVPEYLPPPQNVDSAPFAVLAGLFEKLSTERKQDRRKKLLDAWFTHWRREKGYDLYPVLRLLLPQKDRERAVYGLKEKNLAKTYIKLIPLGMRDPDAIRMLNWKRPTEREKSSGDFPAVLYEVISKRSSVIEGSLSVDELNNILDELAQNMGKQDVQSKILQRIYNKSTAEEQRWIIRIILKDMQISVKETTVFSVFHPDAQDLYNTCSDLKRVACELWDPSFRLNVQDKMVQLFHTFAPMLSKRPTRKLEDTVREMGGLEFIIEEKLDGERMQLHKRGNEYYYSSRKGKDYTYLYGKHVGTGSLTPHIDKAFDSRVDDIILDGEMLVWDPVTERNLPFGTLKTAALDKTQADINPRPCFKVFDLLYLNGQSLIHKPLTFRKRNLKHCITQVKGRIECVAEFKGTTAKDIRERMEEVMAARGEGLIIKHPLSKYTLNGRIMDWIKVKPEYMDNMGETVDLLVVAGNYGTGKRGGGVSTLICAVFEDRGIDEDDDEPKYSTFVRIGSGLSYADYVWIRAKPWKVWNEQQNPSFLLTEKHSHEDKGDLFLEPEDSFIVKIKAAEIVPSDQYYMGFTMRFPRAMSIRDDLTIADCMTASAVLEGMKTERKRKMESDITGLHPKRSAKKRKKATIIPQYQGPNLKNVSIESNIFDGMKFVVMSDPKSRSGDRVRRDLMKLIHANGGMCAQIVKPETFVIYGGTVMPYDLKLVVQKNINDVIKPSWIKDSISLGEIAPFHHKYFFHATPGRKHEIDYDEGGEEETMEEDTSEAVGFSDNAEAMRVESRETSEQKESDLEDLDPDLAEWFRGGKASDGGVARGVESETEAESDNDSDNVDVADEEGDEFKDDWELVKSGEHTTDSEDVQDVKMGETDEAMAYDENLIFKHLCFYLDSPMNARRNEMEVKSKHEEAITGRKKRLEKIAELIIANGGKIVGLHEDKLTHVVLDKRDITRRIELIKATSQPKRRHLVICEFIEACIEENTLLDEDVRVSNVYEMSGEGDETLGENVGVDPYPDVPCRAMANPQVSPISQLLLTLGITREDLSKRSDQMRQFLNPEQTTPSRVVDRDAHHRSRSNSDLPSRLRSSSTSSSIARSISRNSSTSFRDSTPPITPIKSEVFDNGVPARQYNSMELVIERQRRQNKKERRTRKERERELSRNAPNPPSPSPSNTSSQPSVSLDSFMQSRDGGRALLADDEDGALPIITPKQSIAPVTPQKSKYYREHTEFNSTSRPGEEITRKIETPTSARMLSASNPQSISHHQYYPYSAYGSYVSFSQDAGASTSTLPVTPQAKRTHLKVFKSPLPPSSPPPSSPPSSPSCAINLVSSPGPIGPAPQEEEYDNLPYTLPPGPYSTNKPDLSYAALVGQAILSSPEHRLTLQEIYDWITIVYPYFKRGETTWMNSIRHVLSTTVCFRKVPRDRSVGRTQWAIWDEDLECFKGGNFRKHLCKDYMKQAAAKDKQTKGKSRVRKRTDTDDADLRKSKRPRKDQVSSPLVASVNSQYPASFAPLFPPTRPTPHHQPYYQSCLSQTPNLPADIIFPPLPAASAFNRVLNRRNENAPQSSASSSTSSNRAISPPQTISSSSYGTPTSSASSVPGLTPNRQSSSSPSMPATSDMDVEGANSVCTVAGADSQQGESEQIDGDDVLPLSGGTTLKPVRFWSEPNKSNALEPGIKLLDSSHVVPEDEDSLLKSKKESQRAVSATQFPPFLLYPTSPTPERRAVDTIPPVSNAEAGPSNQPRTPTPSTPPSGHTNLSSFHTPLSHKGLHMSPTASLAHYKTNLEPPPVIPFDSEGESDPLRTPRKRKTSLDGLLGNPTTPRKMFNPNAIDSPYRTPNGFQASPFSRTPRARPILDPQDPRTLLDDELNRMGTLSDSPGGLFGKSRSSLLYDSPGALDLPGKYRTWW</sequence>
<feature type="region of interest" description="Disordered" evidence="19">
    <location>
        <begin position="1571"/>
        <end position="1631"/>
    </location>
</feature>
<dbReference type="Pfam" id="PF01068">
    <property type="entry name" value="DNA_ligase_A_M"/>
    <property type="match status" value="1"/>
</dbReference>
<dbReference type="SUPFAM" id="SSF46785">
    <property type="entry name" value="Winged helix' DNA-binding domain"/>
    <property type="match status" value="1"/>
</dbReference>
<dbReference type="InterPro" id="IPR036390">
    <property type="entry name" value="WH_DNA-bd_sf"/>
</dbReference>
<dbReference type="EC" id="6.5.1.1" evidence="17"/>
<dbReference type="NCBIfam" id="TIGR00574">
    <property type="entry name" value="dnl1"/>
    <property type="match status" value="1"/>
</dbReference>
<feature type="region of interest" description="Disordered" evidence="19">
    <location>
        <begin position="1797"/>
        <end position="1847"/>
    </location>
</feature>
<dbReference type="PROSITE" id="PS50172">
    <property type="entry name" value="BRCT"/>
    <property type="match status" value="2"/>
</dbReference>
<comment type="catalytic activity">
    <reaction evidence="15 17">
        <text>ATP + (deoxyribonucleotide)n-3'-hydroxyl + 5'-phospho-(deoxyribonucleotide)m = (deoxyribonucleotide)n+m + AMP + diphosphate.</text>
        <dbReference type="EC" id="6.5.1.1"/>
    </reaction>
</comment>
<feature type="region of interest" description="Disordered" evidence="19">
    <location>
        <begin position="764"/>
        <end position="862"/>
    </location>
</feature>
<feature type="region of interest" description="Disordered" evidence="19">
    <location>
        <begin position="1"/>
        <end position="20"/>
    </location>
</feature>
<keyword evidence="12 17" id="KW-0233">DNA recombination</keyword>
<feature type="compositionally biased region" description="Low complexity" evidence="19">
    <location>
        <begin position="1090"/>
        <end position="1121"/>
    </location>
</feature>
<feature type="DNA-binding region" description="Fork-head" evidence="16">
    <location>
        <begin position="1370"/>
        <end position="1459"/>
    </location>
</feature>
<evidence type="ECO:0000256" key="4">
    <source>
        <dbReference type="ARBA" id="ARBA00022598"/>
    </source>
</evidence>
<dbReference type="SUPFAM" id="SSF52113">
    <property type="entry name" value="BRCT domain"/>
    <property type="match status" value="2"/>
</dbReference>
<comment type="subcellular location">
    <subcellularLocation>
        <location evidence="2 16">Nucleus</location>
    </subcellularLocation>
</comment>
<dbReference type="HOGENOM" id="CLU_235513_0_0_1"/>
<dbReference type="SUPFAM" id="SSF56091">
    <property type="entry name" value="DNA ligase/mRNA capping enzyme, catalytic domain"/>
    <property type="match status" value="1"/>
</dbReference>
<dbReference type="PRINTS" id="PR00053">
    <property type="entry name" value="FORKHEAD"/>
</dbReference>
<evidence type="ECO:0000256" key="18">
    <source>
        <dbReference type="RuleBase" id="RU004196"/>
    </source>
</evidence>
<evidence type="ECO:0000259" key="21">
    <source>
        <dbReference type="PROSITE" id="PS50160"/>
    </source>
</evidence>
<dbReference type="GO" id="GO:0046872">
    <property type="term" value="F:metal ion binding"/>
    <property type="evidence" value="ECO:0007669"/>
    <property type="project" value="UniProtKB-KW"/>
</dbReference>
<keyword evidence="14 16" id="KW-0539">Nucleus</keyword>
<dbReference type="Pfam" id="PF04679">
    <property type="entry name" value="DNA_ligase_A_C"/>
    <property type="match status" value="1"/>
</dbReference>
<dbReference type="GO" id="GO:0071897">
    <property type="term" value="P:DNA biosynthetic process"/>
    <property type="evidence" value="ECO:0007669"/>
    <property type="project" value="InterPro"/>
</dbReference>
<dbReference type="PROSITE" id="PS00697">
    <property type="entry name" value="DNA_LIGASE_A1"/>
    <property type="match status" value="1"/>
</dbReference>
<dbReference type="InterPro" id="IPR016059">
    <property type="entry name" value="DNA_ligase_ATP-dep_CS"/>
</dbReference>
<evidence type="ECO:0000256" key="5">
    <source>
        <dbReference type="ARBA" id="ARBA00022723"/>
    </source>
</evidence>
<dbReference type="PROSITE" id="PS50039">
    <property type="entry name" value="FORK_HEAD_3"/>
    <property type="match status" value="1"/>
</dbReference>
<name>K5X1Z9_AGABU</name>
<feature type="domain" description="BRCT" evidence="22">
    <location>
        <begin position="892"/>
        <end position="1005"/>
    </location>
</feature>
<dbReference type="Pfam" id="PF04675">
    <property type="entry name" value="DNA_ligase_A_N"/>
    <property type="match status" value="1"/>
</dbReference>
<dbReference type="InterPro" id="IPR012310">
    <property type="entry name" value="DNA_ligase_ATP-dep_cent"/>
</dbReference>
<evidence type="ECO:0000256" key="16">
    <source>
        <dbReference type="PROSITE-ProRule" id="PRU00089"/>
    </source>
</evidence>
<dbReference type="PROSITE" id="PS00333">
    <property type="entry name" value="DNA_LIGASE_A2"/>
    <property type="match status" value="1"/>
</dbReference>
<dbReference type="OrthoDB" id="151490at2759"/>
<dbReference type="GO" id="GO:0005524">
    <property type="term" value="F:ATP binding"/>
    <property type="evidence" value="ECO:0007669"/>
    <property type="project" value="UniProtKB-KW"/>
</dbReference>
<dbReference type="Proteomes" id="UP000008493">
    <property type="component" value="Unassembled WGS sequence"/>
</dbReference>
<feature type="compositionally biased region" description="Basic and acidic residues" evidence="19">
    <location>
        <begin position="1485"/>
        <end position="1494"/>
    </location>
</feature>
<feature type="region of interest" description="Disordered" evidence="19">
    <location>
        <begin position="1520"/>
        <end position="1539"/>
    </location>
</feature>
<dbReference type="GO" id="GO:0006303">
    <property type="term" value="P:double-strand break repair via nonhomologous end joining"/>
    <property type="evidence" value="ECO:0007669"/>
    <property type="project" value="TreeGrafter"/>
</dbReference>
<dbReference type="Gene3D" id="3.30.470.30">
    <property type="entry name" value="DNA ligase/mRNA capping enzyme"/>
    <property type="match status" value="1"/>
</dbReference>
<feature type="compositionally biased region" description="Low complexity" evidence="19">
    <location>
        <begin position="1182"/>
        <end position="1192"/>
    </location>
</feature>
<feature type="compositionally biased region" description="Polar residues" evidence="19">
    <location>
        <begin position="1764"/>
        <end position="1773"/>
    </location>
</feature>
<proteinExistence type="inferred from homology"/>
<keyword evidence="13 17" id="KW-0234">DNA repair</keyword>
<dbReference type="InterPro" id="IPR036420">
    <property type="entry name" value="BRCT_dom_sf"/>
</dbReference>
<dbReference type="InterPro" id="IPR012308">
    <property type="entry name" value="DNA_ligase_ATP-dep_N"/>
</dbReference>
<dbReference type="STRING" id="597362.K5X1Z9"/>
<feature type="region of interest" description="Disordered" evidence="19">
    <location>
        <begin position="1314"/>
        <end position="1363"/>
    </location>
</feature>
<feature type="compositionally biased region" description="Basic and acidic residues" evidence="19">
    <location>
        <begin position="791"/>
        <end position="806"/>
    </location>
</feature>
<keyword evidence="5" id="KW-0479">Metal-binding</keyword>
<evidence type="ECO:0000259" key="22">
    <source>
        <dbReference type="PROSITE" id="PS50172"/>
    </source>
</evidence>
<dbReference type="Gene3D" id="3.40.50.10190">
    <property type="entry name" value="BRCT domain"/>
    <property type="match status" value="2"/>
</dbReference>
<dbReference type="GO" id="GO:0043565">
    <property type="term" value="F:sequence-specific DNA binding"/>
    <property type="evidence" value="ECO:0007669"/>
    <property type="project" value="InterPro"/>
</dbReference>
<feature type="domain" description="ATP-dependent DNA ligase family profile" evidence="21">
    <location>
        <begin position="366"/>
        <end position="500"/>
    </location>
</feature>
<evidence type="ECO:0000256" key="9">
    <source>
        <dbReference type="ARBA" id="ARBA00022840"/>
    </source>
</evidence>
<feature type="compositionally biased region" description="Polar residues" evidence="19">
    <location>
        <begin position="1257"/>
        <end position="1268"/>
    </location>
</feature>
<feature type="region of interest" description="Disordered" evidence="19">
    <location>
        <begin position="1852"/>
        <end position="1871"/>
    </location>
</feature>
<dbReference type="PROSITE" id="PS50160">
    <property type="entry name" value="DNA_LIGASE_A3"/>
    <property type="match status" value="1"/>
</dbReference>
<dbReference type="SUPFAM" id="SSF50249">
    <property type="entry name" value="Nucleic acid-binding proteins"/>
    <property type="match status" value="1"/>
</dbReference>
<evidence type="ECO:0000256" key="8">
    <source>
        <dbReference type="ARBA" id="ARBA00022763"/>
    </source>
</evidence>
<dbReference type="PANTHER" id="PTHR45997:SF1">
    <property type="entry name" value="DNA LIGASE 4"/>
    <property type="match status" value="1"/>
</dbReference>
<feature type="region of interest" description="Disordered" evidence="19">
    <location>
        <begin position="1239"/>
        <end position="1268"/>
    </location>
</feature>
<evidence type="ECO:0000256" key="15">
    <source>
        <dbReference type="ARBA" id="ARBA00034003"/>
    </source>
</evidence>
<feature type="compositionally biased region" description="Acidic residues" evidence="19">
    <location>
        <begin position="835"/>
        <end position="860"/>
    </location>
</feature>
<keyword evidence="8 17" id="KW-0227">DNA damage</keyword>
<accession>K5X1Z9</accession>
<dbReference type="GO" id="GO:0006310">
    <property type="term" value="P:DNA recombination"/>
    <property type="evidence" value="ECO:0007669"/>
    <property type="project" value="UniProtKB-KW"/>
</dbReference>
<dbReference type="Gene3D" id="2.40.50.140">
    <property type="entry name" value="Nucleic acid-binding proteins"/>
    <property type="match status" value="1"/>
</dbReference>
<dbReference type="SMART" id="SM00292">
    <property type="entry name" value="BRCT"/>
    <property type="match status" value="2"/>
</dbReference>
<dbReference type="SUPFAM" id="SSF117018">
    <property type="entry name" value="ATP-dependent DNA ligase DNA-binding domain"/>
    <property type="match status" value="1"/>
</dbReference>
<dbReference type="Gene3D" id="1.10.3260.10">
    <property type="entry name" value="DNA ligase, ATP-dependent, N-terminal domain"/>
    <property type="match status" value="1"/>
</dbReference>
<dbReference type="SMART" id="SM00339">
    <property type="entry name" value="FH"/>
    <property type="match status" value="1"/>
</dbReference>
<dbReference type="eggNOG" id="KOG2294">
    <property type="taxonomic scope" value="Eukaryota"/>
</dbReference>
<evidence type="ECO:0000256" key="2">
    <source>
        <dbReference type="ARBA" id="ARBA00004123"/>
    </source>
</evidence>
<dbReference type="InterPro" id="IPR001357">
    <property type="entry name" value="BRCT_dom"/>
</dbReference>
<evidence type="ECO:0000313" key="24">
    <source>
        <dbReference type="Proteomes" id="UP000008493"/>
    </source>
</evidence>
<evidence type="ECO:0000313" key="23">
    <source>
        <dbReference type="EMBL" id="EKM81846.1"/>
    </source>
</evidence>
<dbReference type="InterPro" id="IPR012340">
    <property type="entry name" value="NA-bd_OB-fold"/>
</dbReference>
<keyword evidence="7 17" id="KW-0547">Nucleotide-binding</keyword>
<reference evidence="24" key="1">
    <citation type="journal article" date="2012" name="Proc. Natl. Acad. Sci. U.S.A.">
        <title>Genome sequence of the button mushroom Agaricus bisporus reveals mechanisms governing adaptation to a humic-rich ecological niche.</title>
        <authorList>
            <person name="Morin E."/>
            <person name="Kohler A."/>
            <person name="Baker A.R."/>
            <person name="Foulongne-Oriol M."/>
            <person name="Lombard V."/>
            <person name="Nagy L.G."/>
            <person name="Ohm R.A."/>
            <person name="Patyshakuliyeva A."/>
            <person name="Brun A."/>
            <person name="Aerts A.L."/>
            <person name="Bailey A.M."/>
            <person name="Billette C."/>
            <person name="Coutinho P.M."/>
            <person name="Deakin G."/>
            <person name="Doddapaneni H."/>
            <person name="Floudas D."/>
            <person name="Grimwood J."/>
            <person name="Hilden K."/>
            <person name="Kuees U."/>
            <person name="LaButti K.M."/>
            <person name="Lapidus A."/>
            <person name="Lindquist E.A."/>
            <person name="Lucas S.M."/>
            <person name="Murat C."/>
            <person name="Riley R.W."/>
            <person name="Salamov A.A."/>
            <person name="Schmutz J."/>
            <person name="Subramanian V."/>
            <person name="Woesten H.A.B."/>
            <person name="Xu J."/>
            <person name="Eastwood D.C."/>
            <person name="Foster G.D."/>
            <person name="Sonnenberg A.S."/>
            <person name="Cullen D."/>
            <person name="de Vries R.P."/>
            <person name="Lundell T."/>
            <person name="Hibbett D.S."/>
            <person name="Henrissat B."/>
            <person name="Burton K.S."/>
            <person name="Kerrigan R.W."/>
            <person name="Challen M.P."/>
            <person name="Grigoriev I.V."/>
            <person name="Martin F."/>
        </authorList>
    </citation>
    <scope>NUCLEOTIDE SEQUENCE [LARGE SCALE GENOMIC DNA]</scope>
    <source>
        <strain evidence="24">JB137-S8 / ATCC MYA-4627 / FGSC 10392</strain>
    </source>
</reference>
<keyword evidence="4 17" id="KW-0436">Ligase</keyword>
<evidence type="ECO:0000256" key="7">
    <source>
        <dbReference type="ARBA" id="ARBA00022741"/>
    </source>
</evidence>
<keyword evidence="10" id="KW-0460">Magnesium</keyword>
<keyword evidence="9 17" id="KW-0067">ATP-binding</keyword>
<evidence type="ECO:0000256" key="11">
    <source>
        <dbReference type="ARBA" id="ARBA00023125"/>
    </source>
</evidence>
<evidence type="ECO:0000259" key="20">
    <source>
        <dbReference type="PROSITE" id="PS50039"/>
    </source>
</evidence>
<feature type="region of interest" description="Disordered" evidence="19">
    <location>
        <begin position="1469"/>
        <end position="1511"/>
    </location>
</feature>
<evidence type="ECO:0000256" key="12">
    <source>
        <dbReference type="ARBA" id="ARBA00023172"/>
    </source>
</evidence>
<comment type="cofactor">
    <cofactor evidence="1">
        <name>Mg(2+)</name>
        <dbReference type="ChEBI" id="CHEBI:18420"/>
    </cofactor>
</comment>
<dbReference type="InterPro" id="IPR044125">
    <property type="entry name" value="Adenylation_DNA_ligase_IV"/>
</dbReference>
<dbReference type="GO" id="GO:0032807">
    <property type="term" value="C:DNA ligase IV complex"/>
    <property type="evidence" value="ECO:0007669"/>
    <property type="project" value="TreeGrafter"/>
</dbReference>
<feature type="compositionally biased region" description="Pro residues" evidence="19">
    <location>
        <begin position="1317"/>
        <end position="1331"/>
    </location>
</feature>
<dbReference type="CDD" id="cd07968">
    <property type="entry name" value="OBF_DNA_ligase_IV"/>
    <property type="match status" value="1"/>
</dbReference>
<dbReference type="PANTHER" id="PTHR45997">
    <property type="entry name" value="DNA LIGASE 4"/>
    <property type="match status" value="1"/>
</dbReference>
<feature type="compositionally biased region" description="Polar residues" evidence="19">
    <location>
        <begin position="1064"/>
        <end position="1076"/>
    </location>
</feature>
<feature type="region of interest" description="Disordered" evidence="19">
    <location>
        <begin position="1063"/>
        <end position="1196"/>
    </location>
</feature>
<dbReference type="GeneID" id="18830874"/>
<keyword evidence="24" id="KW-1185">Reference proteome</keyword>
<feature type="domain" description="BRCT" evidence="22">
    <location>
        <begin position="660"/>
        <end position="754"/>
    </location>
</feature>
<comment type="similarity">
    <text evidence="3 18">Belongs to the ATP-dependent DNA ligase family.</text>
</comment>
<dbReference type="GO" id="GO:0006297">
    <property type="term" value="P:nucleotide-excision repair, DNA gap filling"/>
    <property type="evidence" value="ECO:0007669"/>
    <property type="project" value="TreeGrafter"/>
</dbReference>
<gene>
    <name evidence="23" type="ORF">AGABI1DRAFT_70360</name>
</gene>
<feature type="compositionally biased region" description="Pro residues" evidence="19">
    <location>
        <begin position="1"/>
        <end position="10"/>
    </location>
</feature>
<dbReference type="InterPro" id="IPR012309">
    <property type="entry name" value="DNA_ligase_ATP-dep_C"/>
</dbReference>
<feature type="compositionally biased region" description="Acidic residues" evidence="19">
    <location>
        <begin position="766"/>
        <end position="781"/>
    </location>
</feature>
<feature type="compositionally biased region" description="Low complexity" evidence="19">
    <location>
        <begin position="1618"/>
        <end position="1629"/>
    </location>
</feature>
<evidence type="ECO:0000256" key="17">
    <source>
        <dbReference type="RuleBase" id="RU000617"/>
    </source>
</evidence>